<reference evidence="12 13" key="1">
    <citation type="submission" date="2018-07" db="EMBL/GenBank/DDBJ databases">
        <title>Marsedoiliclastica nanhaica gen. nov. sp. nov., a novel marine hydrocarbonoclastic bacterium isolated from an in-situ enriched hydrocarbon-degrading consortium in deep-sea sediment.</title>
        <authorList>
            <person name="Dong C."/>
            <person name="Ma T."/>
            <person name="Liu R."/>
            <person name="Shao Z."/>
        </authorList>
    </citation>
    <scope>NUCLEOTIDE SEQUENCE [LARGE SCALE GENOMIC DNA]</scope>
    <source>
        <strain evidence="13">soil36-7</strain>
    </source>
</reference>
<dbReference type="GO" id="GO:0009279">
    <property type="term" value="C:cell outer membrane"/>
    <property type="evidence" value="ECO:0007669"/>
    <property type="project" value="UniProtKB-SubCell"/>
</dbReference>
<evidence type="ECO:0000256" key="4">
    <source>
        <dbReference type="ARBA" id="ARBA00011439"/>
    </source>
</evidence>
<comment type="subcellular location">
    <subcellularLocation>
        <location evidence="11">Cell outer membrane</location>
        <topology evidence="11">Lipid-anchor</topology>
    </subcellularLocation>
    <subcellularLocation>
        <location evidence="11">Bacterial flagellum basal body</location>
    </subcellularLocation>
    <subcellularLocation>
        <location evidence="2">Membrane</location>
        <topology evidence="2">Lipid-anchor</topology>
    </subcellularLocation>
</comment>
<name>A0A4P7XFV3_9ALTE</name>
<evidence type="ECO:0000256" key="7">
    <source>
        <dbReference type="ARBA" id="ARBA00023139"/>
    </source>
</evidence>
<evidence type="ECO:0000256" key="3">
    <source>
        <dbReference type="ARBA" id="ARBA00006929"/>
    </source>
</evidence>
<dbReference type="GO" id="GO:0003774">
    <property type="term" value="F:cytoskeletal motor activity"/>
    <property type="evidence" value="ECO:0007669"/>
    <property type="project" value="InterPro"/>
</dbReference>
<keyword evidence="9 11" id="KW-0998">Cell outer membrane</keyword>
<evidence type="ECO:0000313" key="13">
    <source>
        <dbReference type="Proteomes" id="UP000298049"/>
    </source>
</evidence>
<evidence type="ECO:0000256" key="8">
    <source>
        <dbReference type="ARBA" id="ARBA00023143"/>
    </source>
</evidence>
<comment type="subunit">
    <text evidence="4 11">The basal body constitutes a major portion of the flagellar organelle and consists of four rings (L,P,S, and M) mounted on a central rod.</text>
</comment>
<evidence type="ECO:0000313" key="12">
    <source>
        <dbReference type="EMBL" id="QCF25859.1"/>
    </source>
</evidence>
<evidence type="ECO:0000256" key="9">
    <source>
        <dbReference type="ARBA" id="ARBA00023237"/>
    </source>
</evidence>
<keyword evidence="8 11" id="KW-0975">Bacterial flagellum</keyword>
<evidence type="ECO:0000256" key="5">
    <source>
        <dbReference type="ARBA" id="ARBA00022729"/>
    </source>
</evidence>
<protein>
    <recommendedName>
        <fullName evidence="11">Flagellar L-ring protein</fullName>
    </recommendedName>
    <alternativeName>
        <fullName evidence="11">Basal body L-ring protein</fullName>
    </alternativeName>
</protein>
<keyword evidence="12" id="KW-0966">Cell projection</keyword>
<dbReference type="GO" id="GO:0071973">
    <property type="term" value="P:bacterial-type flagellum-dependent cell motility"/>
    <property type="evidence" value="ECO:0007669"/>
    <property type="project" value="InterPro"/>
</dbReference>
<accession>A0A4P7XFV3</accession>
<keyword evidence="10 11" id="KW-0449">Lipoprotein</keyword>
<evidence type="ECO:0000256" key="1">
    <source>
        <dbReference type="ARBA" id="ARBA00002591"/>
    </source>
</evidence>
<proteinExistence type="inferred from homology"/>
<keyword evidence="5 11" id="KW-0732">Signal</keyword>
<dbReference type="PROSITE" id="PS51257">
    <property type="entry name" value="PROKAR_LIPOPROTEIN"/>
    <property type="match status" value="1"/>
</dbReference>
<evidence type="ECO:0000256" key="11">
    <source>
        <dbReference type="HAMAP-Rule" id="MF_00415"/>
    </source>
</evidence>
<dbReference type="OrthoDB" id="9789463at2"/>
<dbReference type="NCBIfam" id="NF001304">
    <property type="entry name" value="PRK00249.1-4"/>
    <property type="match status" value="1"/>
</dbReference>
<evidence type="ECO:0000256" key="2">
    <source>
        <dbReference type="ARBA" id="ARBA00004635"/>
    </source>
</evidence>
<evidence type="ECO:0000256" key="10">
    <source>
        <dbReference type="ARBA" id="ARBA00023288"/>
    </source>
</evidence>
<dbReference type="InterPro" id="IPR000527">
    <property type="entry name" value="Flag_Lring"/>
</dbReference>
<dbReference type="GO" id="GO:0009427">
    <property type="term" value="C:bacterial-type flagellum basal body, distal rod, L ring"/>
    <property type="evidence" value="ECO:0007669"/>
    <property type="project" value="InterPro"/>
</dbReference>
<dbReference type="Pfam" id="PF02107">
    <property type="entry name" value="FlgH"/>
    <property type="match status" value="1"/>
</dbReference>
<dbReference type="Proteomes" id="UP000298049">
    <property type="component" value="Chromosome"/>
</dbReference>
<keyword evidence="12" id="KW-0969">Cilium</keyword>
<organism evidence="12 13">
    <name type="scientific">Hydrocarboniclastica marina</name>
    <dbReference type="NCBI Taxonomy" id="2259620"/>
    <lineage>
        <taxon>Bacteria</taxon>
        <taxon>Pseudomonadati</taxon>
        <taxon>Pseudomonadota</taxon>
        <taxon>Gammaproteobacteria</taxon>
        <taxon>Alteromonadales</taxon>
        <taxon>Alteromonadaceae</taxon>
        <taxon>Hydrocarboniclastica</taxon>
    </lineage>
</organism>
<comment type="function">
    <text evidence="1 11">Assembles around the rod to form the L-ring and probably protects the motor/basal body from shearing forces during rotation.</text>
</comment>
<dbReference type="PANTHER" id="PTHR34933:SF1">
    <property type="entry name" value="FLAGELLAR L-RING PROTEIN"/>
    <property type="match status" value="1"/>
</dbReference>
<dbReference type="RefSeq" id="WP_136548578.1">
    <property type="nucleotide sequence ID" value="NZ_CP031093.1"/>
</dbReference>
<keyword evidence="6 11" id="KW-0472">Membrane</keyword>
<dbReference type="KEGG" id="hmi:soil367_07965"/>
<dbReference type="AlphaFoldDB" id="A0A4P7XFV3"/>
<keyword evidence="13" id="KW-1185">Reference proteome</keyword>
<evidence type="ECO:0000256" key="6">
    <source>
        <dbReference type="ARBA" id="ARBA00023136"/>
    </source>
</evidence>
<dbReference type="EMBL" id="CP031093">
    <property type="protein sequence ID" value="QCF25859.1"/>
    <property type="molecule type" value="Genomic_DNA"/>
</dbReference>
<comment type="similarity">
    <text evidence="3 11">Belongs to the FlgH family.</text>
</comment>
<gene>
    <name evidence="11" type="primary">flgH</name>
    <name evidence="12" type="ORF">soil367_07965</name>
</gene>
<dbReference type="PANTHER" id="PTHR34933">
    <property type="entry name" value="FLAGELLAR L-RING PROTEIN"/>
    <property type="match status" value="1"/>
</dbReference>
<sequence>MPSIKPWLSKIIVCLLALVMAGCTAMSRPRIEPGDPDFAPVPPRELEARDVVNGGIFQSSGRFNLYGDQVGLKVGDILTIVLEEETQSSKSAASSITKEQQIEIANGTVLGMEISPKNLSLLTNLMAQRDFSGDAEADQSNSLEGNITVSVVDVLPNGILRVRGEKWLSLTNGDEYIRISGLVRPADINPDNTVSSTRVADARIAYAGTGAFDQANRQGWLAQFFNSEWWPF</sequence>
<dbReference type="PRINTS" id="PR01008">
    <property type="entry name" value="FLGLRINGFLGH"/>
</dbReference>
<keyword evidence="7" id="KW-0564">Palmitate</keyword>
<keyword evidence="12" id="KW-0282">Flagellum</keyword>
<dbReference type="HAMAP" id="MF_00415">
    <property type="entry name" value="FlgH"/>
    <property type="match status" value="1"/>
</dbReference>